<accession>A0A965GD89</accession>
<evidence type="ECO:0000313" key="2">
    <source>
        <dbReference type="EMBL" id="NBR94380.1"/>
    </source>
</evidence>
<gene>
    <name evidence="2" type="ORF">EBT44_06120</name>
</gene>
<dbReference type="SUPFAM" id="SSF103378">
    <property type="entry name" value="2-methylcitrate dehydratase PrpD"/>
    <property type="match status" value="1"/>
</dbReference>
<evidence type="ECO:0000259" key="1">
    <source>
        <dbReference type="Pfam" id="PF03972"/>
    </source>
</evidence>
<dbReference type="GO" id="GO:0016829">
    <property type="term" value="F:lyase activity"/>
    <property type="evidence" value="ECO:0007669"/>
    <property type="project" value="InterPro"/>
</dbReference>
<organism evidence="2 3">
    <name type="scientific">Candidatus Fonsibacter lacus</name>
    <dbReference type="NCBI Taxonomy" id="2576439"/>
    <lineage>
        <taxon>Bacteria</taxon>
        <taxon>Pseudomonadati</taxon>
        <taxon>Pseudomonadota</taxon>
        <taxon>Alphaproteobacteria</taxon>
        <taxon>Candidatus Pelagibacterales</taxon>
        <taxon>Candidatus Pelagibacterales incertae sedis</taxon>
        <taxon>Candidatus Fonsibacter</taxon>
    </lineage>
</organism>
<evidence type="ECO:0000313" key="3">
    <source>
        <dbReference type="Proteomes" id="UP000740727"/>
    </source>
</evidence>
<dbReference type="InterPro" id="IPR042183">
    <property type="entry name" value="MmgE/PrpD_sf_1"/>
</dbReference>
<dbReference type="InterPro" id="IPR036148">
    <property type="entry name" value="MmgE/PrpD_sf"/>
</dbReference>
<comment type="caution">
    <text evidence="2">The sequence shown here is derived from an EMBL/GenBank/DDBJ whole genome shotgun (WGS) entry which is preliminary data.</text>
</comment>
<name>A0A965GD89_9PROT</name>
<sequence>MSEKIENANRLVRELIDYSSLASTPEILERLEVLLADFMICVVSGNRLHRHDSLLKKDGAIGLAARLASQSAFEDKDDLDWSAVNHPGSVVFATSFAIALEHPQYRDNFLTSALAGMRASASAAHFFGPGHRKRWHITATAGTFGAVTAAAAAIGLNSADAQRALHLAGTNMGGLGQVSRELQGTPRFNRAAAAALGVTSAFAAYELTPAIENLWDGDRGLLEVFDLAGTITDGALLKDGISTVRVRTFPATGF</sequence>
<reference evidence="2" key="1">
    <citation type="submission" date="2018-10" db="EMBL/GenBank/DDBJ databases">
        <title>Iterative Subtractive Binning of Freshwater Chronoseries Metagenomes Recovers Nearly Complete Genomes from over Four Hundred Novel Species.</title>
        <authorList>
            <person name="Rodriguez-R L.M."/>
            <person name="Tsementzi D."/>
            <person name="Luo C."/>
            <person name="Konstantinidis K.T."/>
        </authorList>
    </citation>
    <scope>NUCLEOTIDE SEQUENCE</scope>
    <source>
        <strain evidence="2">WB5_2A_028</strain>
    </source>
</reference>
<dbReference type="Proteomes" id="UP000740727">
    <property type="component" value="Unassembled WGS sequence"/>
</dbReference>
<dbReference type="AlphaFoldDB" id="A0A965GD89"/>
<dbReference type="Gene3D" id="1.10.4100.10">
    <property type="entry name" value="2-methylcitrate dehydratase PrpD"/>
    <property type="match status" value="1"/>
</dbReference>
<dbReference type="InterPro" id="IPR045336">
    <property type="entry name" value="MmgE_PrpD_N"/>
</dbReference>
<feature type="domain" description="MmgE/PrpD N-terminal" evidence="1">
    <location>
        <begin position="75"/>
        <end position="225"/>
    </location>
</feature>
<dbReference type="EMBL" id="RFXN01000122">
    <property type="protein sequence ID" value="NBR94380.1"/>
    <property type="molecule type" value="Genomic_DNA"/>
</dbReference>
<dbReference type="Pfam" id="PF03972">
    <property type="entry name" value="MmgE_PrpD_N"/>
    <property type="match status" value="1"/>
</dbReference>
<protein>
    <recommendedName>
        <fullName evidence="1">MmgE/PrpD N-terminal domain-containing protein</fullName>
    </recommendedName>
</protein>
<proteinExistence type="predicted"/>
<feature type="non-terminal residue" evidence="2">
    <location>
        <position position="254"/>
    </location>
</feature>